<evidence type="ECO:0000313" key="7">
    <source>
        <dbReference type="EMBL" id="MBM2769294.1"/>
    </source>
</evidence>
<comment type="similarity">
    <text evidence="1">Belongs to the LysR transcriptional regulatory family.</text>
</comment>
<dbReference type="GO" id="GO:0003700">
    <property type="term" value="F:DNA-binding transcription factor activity"/>
    <property type="evidence" value="ECO:0007669"/>
    <property type="project" value="InterPro"/>
</dbReference>
<evidence type="ECO:0000259" key="6">
    <source>
        <dbReference type="PROSITE" id="PS50931"/>
    </source>
</evidence>
<accession>A0A6P2G5X1</accession>
<dbReference type="InterPro" id="IPR036388">
    <property type="entry name" value="WH-like_DNA-bd_sf"/>
</dbReference>
<dbReference type="Gene3D" id="1.10.10.10">
    <property type="entry name" value="Winged helix-like DNA-binding domain superfamily/Winged helix DNA-binding domain"/>
    <property type="match status" value="1"/>
</dbReference>
<dbReference type="AlphaFoldDB" id="A0A6P2G5X1"/>
<evidence type="ECO:0000256" key="1">
    <source>
        <dbReference type="ARBA" id="ARBA00009437"/>
    </source>
</evidence>
<dbReference type="RefSeq" id="WP_174925753.1">
    <property type="nucleotide sequence ID" value="NZ_CABVLY010000004.1"/>
</dbReference>
<dbReference type="GeneID" id="56499700"/>
<dbReference type="InterPro" id="IPR005119">
    <property type="entry name" value="LysR_subst-bd"/>
</dbReference>
<sequence>MDFKQLQYFARIAELGNMTRAAETLHVAQPALSQQIANLEGELDARLFDRGVYGVRTTPAGETLYRYAKSLLKQLEDARQAISSEVDQPSGHVVIGIPGSAGKLVVTPLVKELTSRSAIMMEIIERPSAELVDLVIGSKLDVALGVDVPRRRGLAIHPVLREALFAIAPPSEARTDARTRKSVTAKELAAQPLFLPGFPNTIRQRVEAAFLEAHLEYRIVSQVSSLDMVVRLVSSGLGWGVLPWSAVADEVRQGRIRALRVSDRALSRELSVCISDSVPLSRAAEVVRDCMLDIIQALIRSKRWEHARLVSHD</sequence>
<evidence type="ECO:0000256" key="3">
    <source>
        <dbReference type="ARBA" id="ARBA00023125"/>
    </source>
</evidence>
<evidence type="ECO:0000313" key="9">
    <source>
        <dbReference type="Proteomes" id="UP000494201"/>
    </source>
</evidence>
<dbReference type="Proteomes" id="UP000494201">
    <property type="component" value="Unassembled WGS sequence"/>
</dbReference>
<dbReference type="Gene3D" id="3.40.190.10">
    <property type="entry name" value="Periplasmic binding protein-like II"/>
    <property type="match status" value="2"/>
</dbReference>
<evidence type="ECO:0000313" key="10">
    <source>
        <dbReference type="Proteomes" id="UP000755577"/>
    </source>
</evidence>
<keyword evidence="10" id="KW-1185">Reference proteome</keyword>
<keyword evidence="3" id="KW-0238">DNA-binding</keyword>
<feature type="domain" description="HTH lysR-type" evidence="6">
    <location>
        <begin position="1"/>
        <end position="58"/>
    </location>
</feature>
<dbReference type="GO" id="GO:0003677">
    <property type="term" value="F:DNA binding"/>
    <property type="evidence" value="ECO:0007669"/>
    <property type="project" value="UniProtKB-KW"/>
</dbReference>
<dbReference type="PRINTS" id="PR00039">
    <property type="entry name" value="HTHLYSR"/>
</dbReference>
<dbReference type="FunFam" id="1.10.10.10:FF:000001">
    <property type="entry name" value="LysR family transcriptional regulator"/>
    <property type="match status" value="1"/>
</dbReference>
<dbReference type="EMBL" id="JAFCIQ010000018">
    <property type="protein sequence ID" value="MBM2769294.1"/>
    <property type="molecule type" value="Genomic_DNA"/>
</dbReference>
<reference evidence="7 10" key="2">
    <citation type="submission" date="2021-02" db="EMBL/GenBank/DDBJ databases">
        <title>Draft genome of the type strains Burkholderia anthina DSM16086.</title>
        <authorList>
            <person name="Hertel R."/>
            <person name="Meissner J."/>
            <person name="Poehlein A."/>
            <person name="Daniel R."/>
            <person name="Commichau F.M."/>
        </authorList>
    </citation>
    <scope>NUCLEOTIDE SEQUENCE [LARGE SCALE GENOMIC DNA]</scope>
    <source>
        <strain evidence="7 10">DSM 16086</strain>
    </source>
</reference>
<keyword evidence="4" id="KW-0010">Activator</keyword>
<gene>
    <name evidence="8" type="ORF">BAN20980_01664</name>
    <name evidence="7" type="ORF">JQK92_23025</name>
</gene>
<reference evidence="8 9" key="1">
    <citation type="submission" date="2019-09" db="EMBL/GenBank/DDBJ databases">
        <authorList>
            <person name="Depoorter E."/>
        </authorList>
    </citation>
    <scope>NUCLEOTIDE SEQUENCE [LARGE SCALE GENOMIC DNA]</scope>
    <source>
        <strain evidence="8">LMG 20980</strain>
    </source>
</reference>
<dbReference type="PANTHER" id="PTHR30293:SF0">
    <property type="entry name" value="NITROGEN ASSIMILATION REGULATORY PROTEIN NAC"/>
    <property type="match status" value="1"/>
</dbReference>
<name>A0A6P2G5X1_9BURK</name>
<dbReference type="Proteomes" id="UP000755577">
    <property type="component" value="Unassembled WGS sequence"/>
</dbReference>
<evidence type="ECO:0000256" key="5">
    <source>
        <dbReference type="ARBA" id="ARBA00023163"/>
    </source>
</evidence>
<dbReference type="EMBL" id="CABVLY010000004">
    <property type="protein sequence ID" value="VVU48965.1"/>
    <property type="molecule type" value="Genomic_DNA"/>
</dbReference>
<dbReference type="Pfam" id="PF00126">
    <property type="entry name" value="HTH_1"/>
    <property type="match status" value="1"/>
</dbReference>
<dbReference type="Pfam" id="PF03466">
    <property type="entry name" value="LysR_substrate"/>
    <property type="match status" value="1"/>
</dbReference>
<evidence type="ECO:0000256" key="4">
    <source>
        <dbReference type="ARBA" id="ARBA00023159"/>
    </source>
</evidence>
<dbReference type="SUPFAM" id="SSF53850">
    <property type="entry name" value="Periplasmic binding protein-like II"/>
    <property type="match status" value="1"/>
</dbReference>
<dbReference type="PROSITE" id="PS50931">
    <property type="entry name" value="HTH_LYSR"/>
    <property type="match status" value="1"/>
</dbReference>
<dbReference type="GO" id="GO:2000142">
    <property type="term" value="P:regulation of DNA-templated transcription initiation"/>
    <property type="evidence" value="ECO:0007669"/>
    <property type="project" value="TreeGrafter"/>
</dbReference>
<dbReference type="SUPFAM" id="SSF46785">
    <property type="entry name" value="Winged helix' DNA-binding domain"/>
    <property type="match status" value="1"/>
</dbReference>
<organism evidence="8 9">
    <name type="scientific">Burkholderia anthina</name>
    <dbReference type="NCBI Taxonomy" id="179879"/>
    <lineage>
        <taxon>Bacteria</taxon>
        <taxon>Pseudomonadati</taxon>
        <taxon>Pseudomonadota</taxon>
        <taxon>Betaproteobacteria</taxon>
        <taxon>Burkholderiales</taxon>
        <taxon>Burkholderiaceae</taxon>
        <taxon>Burkholderia</taxon>
        <taxon>Burkholderia cepacia complex</taxon>
    </lineage>
</organism>
<dbReference type="InterPro" id="IPR000847">
    <property type="entry name" value="LysR_HTH_N"/>
</dbReference>
<protein>
    <submittedName>
        <fullName evidence="8">LysR family transcriptional regulator</fullName>
    </submittedName>
</protein>
<evidence type="ECO:0000256" key="2">
    <source>
        <dbReference type="ARBA" id="ARBA00023015"/>
    </source>
</evidence>
<keyword evidence="2" id="KW-0805">Transcription regulation</keyword>
<proteinExistence type="inferred from homology"/>
<dbReference type="InterPro" id="IPR036390">
    <property type="entry name" value="WH_DNA-bd_sf"/>
</dbReference>
<evidence type="ECO:0000313" key="8">
    <source>
        <dbReference type="EMBL" id="VVU48965.1"/>
    </source>
</evidence>
<keyword evidence="5" id="KW-0804">Transcription</keyword>
<dbReference type="PANTHER" id="PTHR30293">
    <property type="entry name" value="TRANSCRIPTIONAL REGULATORY PROTEIN NAC-RELATED"/>
    <property type="match status" value="1"/>
</dbReference>